<feature type="region of interest" description="Disordered" evidence="1">
    <location>
        <begin position="1319"/>
        <end position="1376"/>
    </location>
</feature>
<feature type="region of interest" description="Disordered" evidence="1">
    <location>
        <begin position="327"/>
        <end position="369"/>
    </location>
</feature>
<organism evidence="2 3">
    <name type="scientific">Anopheles minimus</name>
    <dbReference type="NCBI Taxonomy" id="112268"/>
    <lineage>
        <taxon>Eukaryota</taxon>
        <taxon>Metazoa</taxon>
        <taxon>Ecdysozoa</taxon>
        <taxon>Arthropoda</taxon>
        <taxon>Hexapoda</taxon>
        <taxon>Insecta</taxon>
        <taxon>Pterygota</taxon>
        <taxon>Neoptera</taxon>
        <taxon>Endopterygota</taxon>
        <taxon>Diptera</taxon>
        <taxon>Nematocera</taxon>
        <taxon>Culicoidea</taxon>
        <taxon>Culicidae</taxon>
        <taxon>Anophelinae</taxon>
        <taxon>Anopheles</taxon>
    </lineage>
</organism>
<evidence type="ECO:0000256" key="1">
    <source>
        <dbReference type="SAM" id="MobiDB-lite"/>
    </source>
</evidence>
<dbReference type="Proteomes" id="UP000075920">
    <property type="component" value="Unassembled WGS sequence"/>
</dbReference>
<feature type="region of interest" description="Disordered" evidence="1">
    <location>
        <begin position="1"/>
        <end position="49"/>
    </location>
</feature>
<keyword evidence="3" id="KW-1185">Reference proteome</keyword>
<feature type="compositionally biased region" description="Low complexity" evidence="1">
    <location>
        <begin position="544"/>
        <end position="554"/>
    </location>
</feature>
<protein>
    <submittedName>
        <fullName evidence="2">Uncharacterized protein</fullName>
    </submittedName>
</protein>
<proteinExistence type="predicted"/>
<feature type="compositionally biased region" description="Low complexity" evidence="1">
    <location>
        <begin position="24"/>
        <end position="33"/>
    </location>
</feature>
<feature type="compositionally biased region" description="Polar residues" evidence="1">
    <location>
        <begin position="1327"/>
        <end position="1337"/>
    </location>
</feature>
<reference evidence="3" key="1">
    <citation type="submission" date="2013-03" db="EMBL/GenBank/DDBJ databases">
        <title>The Genome Sequence of Anopheles minimus MINIMUS1.</title>
        <authorList>
            <consortium name="The Broad Institute Genomics Platform"/>
            <person name="Neafsey D.E."/>
            <person name="Walton C."/>
            <person name="Walker B."/>
            <person name="Young S.K."/>
            <person name="Zeng Q."/>
            <person name="Gargeya S."/>
            <person name="Fitzgerald M."/>
            <person name="Haas B."/>
            <person name="Abouelleil A."/>
            <person name="Allen A.W."/>
            <person name="Alvarado L."/>
            <person name="Arachchi H.M."/>
            <person name="Berlin A.M."/>
            <person name="Chapman S.B."/>
            <person name="Gainer-Dewar J."/>
            <person name="Goldberg J."/>
            <person name="Griggs A."/>
            <person name="Gujja S."/>
            <person name="Hansen M."/>
            <person name="Howarth C."/>
            <person name="Imamovic A."/>
            <person name="Ireland A."/>
            <person name="Larimer J."/>
            <person name="McCowan C."/>
            <person name="Murphy C."/>
            <person name="Pearson M."/>
            <person name="Poon T.W."/>
            <person name="Priest M."/>
            <person name="Roberts A."/>
            <person name="Saif S."/>
            <person name="Shea T."/>
            <person name="Sisk P."/>
            <person name="Sykes S."/>
            <person name="Wortman J."/>
            <person name="Nusbaum C."/>
            <person name="Birren B."/>
        </authorList>
    </citation>
    <scope>NUCLEOTIDE SEQUENCE [LARGE SCALE GENOMIC DNA]</scope>
    <source>
        <strain evidence="3">MINIMUS1</strain>
    </source>
</reference>
<feature type="compositionally biased region" description="Polar residues" evidence="1">
    <location>
        <begin position="40"/>
        <end position="49"/>
    </location>
</feature>
<feature type="region of interest" description="Disordered" evidence="1">
    <location>
        <begin position="72"/>
        <end position="108"/>
    </location>
</feature>
<feature type="region of interest" description="Disordered" evidence="1">
    <location>
        <begin position="434"/>
        <end position="562"/>
    </location>
</feature>
<name>A0A182VQJ7_9DIPT</name>
<feature type="region of interest" description="Disordered" evidence="1">
    <location>
        <begin position="673"/>
        <end position="699"/>
    </location>
</feature>
<feature type="region of interest" description="Disordered" evidence="1">
    <location>
        <begin position="1073"/>
        <end position="1094"/>
    </location>
</feature>
<feature type="compositionally biased region" description="Polar residues" evidence="1">
    <location>
        <begin position="1203"/>
        <end position="1220"/>
    </location>
</feature>
<evidence type="ECO:0000313" key="3">
    <source>
        <dbReference type="Proteomes" id="UP000075920"/>
    </source>
</evidence>
<feature type="compositionally biased region" description="Polar residues" evidence="1">
    <location>
        <begin position="488"/>
        <end position="507"/>
    </location>
</feature>
<feature type="region of interest" description="Disordered" evidence="1">
    <location>
        <begin position="1195"/>
        <end position="1220"/>
    </location>
</feature>
<feature type="compositionally biased region" description="Polar residues" evidence="1">
    <location>
        <begin position="95"/>
        <end position="108"/>
    </location>
</feature>
<feature type="region of interest" description="Disordered" evidence="1">
    <location>
        <begin position="839"/>
        <end position="865"/>
    </location>
</feature>
<feature type="compositionally biased region" description="Low complexity" evidence="1">
    <location>
        <begin position="334"/>
        <end position="345"/>
    </location>
</feature>
<feature type="compositionally biased region" description="Polar residues" evidence="1">
    <location>
        <begin position="1353"/>
        <end position="1367"/>
    </location>
</feature>
<feature type="region of interest" description="Disordered" evidence="1">
    <location>
        <begin position="1606"/>
        <end position="1634"/>
    </location>
</feature>
<dbReference type="VEuPathDB" id="VectorBase:AMIN000326"/>
<sequence>MFDRSKERERSGANQAEARNAMKSGPSSSSSPSLAHRNQRTPSRMSSFAGSAMGLDRTLSALPVAESTHIGSTSFSSAWNGTSHGGQSKRRPTSPLLNNRSLFKSSGNLTGIGRANSRVFTDAQSPGLVNRLVRYYDRSQSQTMNRSQSLSSVYNKPGQFPLVQLRKQELRYAHTNATRRNGNFNTVRIAPPERSLFHTSNRSSIFRSGSLLLPTTNESANETTLFGGLGSARKAGLAGSSRGGSGGDQADVENRVITPCAELEATPTRSVLDALKEISRKRINSEELDADRIKKQCQELSELDAAGSGPPSSTAAVAIGMHGIATKRSREQTSESSPSSPTELGPGLGGVGRMPSSGGEQQSQKKRLCIKNNDILSSLSSSLVMMNTPKRTMVPRAERRFGAHLTSTVGMPSASSTVHGLTTPEKFSNMALSTPEVVRRSESPSAQLSTRTSSNLEQWKQPVSGVSKEAMEPPQHRVRPKITLFNRPYQNTASALTDKSGSPSGRGTSRIIASDGEEDEHGEGSGKVQFVRPKEKSPNDVTLSGSSTSGFSSSRDPLKKPAPSKLTVMLKCLSGDLDDYEEEEEEVPPQLPRLTQAVTQSRTGLGIIGRSTSANDTVDAVPKELPTSIVTKPANTTVADTVVTSISTLSTPSPTVTNGLSALINNPIKDTGLSKAAAAPSKEPSTDPIVPKPNEEKTPKVTNAQQLDAAKSLTFAFGSGSGTAAVSATSSGTTPSAGFALPVKSPTTTTTAGLAASVVATTTFTFGTPALKSTVTPPSSSSPLAGLSTSNLISFSPAAVGKLPTPVLQFGANPVTTSTVITTSATPTSAPTFSFAGGASTTAAPATTSSTSTTTTPLMASSTSPPTFGAGTTFGGFKLPASLTIASTASPLPATSTSTTTTASVPTMTPAAVTSPPAFSFGFNAASKPATTPATIPTFGAGSLFTSTVSTVGSSTTTTTPAAGSGAFTFGSVTTTPNAAPPPSAPVSPFTFGAAKTSPVATSANKAPTTTFPTFGSLAGSAGSATTAANTSGTVTNTSTAPAAQPFMFGGMKPTSATTNNHIFGAAVAATSATSGAPSDGGNKTNLFATPPQPNTTSLFGAVVPGGQASIPGSGNTTGTSVFGGVTGGTGTGTVSSSPFTFGVPKAASSATSTNGTPAGTGSIFGNAATISSPAAGPAPTGGIFTFGSTKPTTAPSVAGAPGTQQNQIAVSPQQQQPGAATTLSNTFGAGASTNPAPFTFGAVANKANAAASQGSGMFGSNNNAGTVGNSATPAVPTFGAATMNGGTNQVPTFGGGSIFANAIRPGASTANAANLTPGSIFGAQPNGPQNTSNNVAQPAGPPGSSGGLFTFGATNNANSVSNNPTPSGTFGASNTGSSGSTFGGFNATGGLANGIGASQTTPNKPFTFGATNTNAGGTVSQTGLNAQQASSAPSGFNFNLGPNAAKPFNFTGGIGSVNTNGNVASPPMFGSALATGNTNPSANASPFTFGGAMVNGGGGGGGGVGNQTNNNAVATPGPFTFGAAAAQQGLAGTGGAGVTSPFNFSASNVATVAPQPQQQPGAAFTFGGNPAGQQQPFGMVGGVGGGFGAPPAFGAPVGPGGGVMPTFSIGTNSTPNGPPIGQRRIKVATRRVK</sequence>
<feature type="compositionally biased region" description="Basic and acidic residues" evidence="1">
    <location>
        <begin position="1"/>
        <end position="11"/>
    </location>
</feature>
<accession>A0A182VQJ7</accession>
<dbReference type="EnsemblMetazoa" id="AMIN000326-RA">
    <property type="protein sequence ID" value="AMIN000326-PA"/>
    <property type="gene ID" value="AMIN000326"/>
</dbReference>
<feature type="compositionally biased region" description="Basic residues" evidence="1">
    <location>
        <begin position="1624"/>
        <end position="1634"/>
    </location>
</feature>
<evidence type="ECO:0000313" key="2">
    <source>
        <dbReference type="EnsemblMetazoa" id="AMIN000326-PA"/>
    </source>
</evidence>
<reference evidence="2" key="2">
    <citation type="submission" date="2020-05" db="UniProtKB">
        <authorList>
            <consortium name="EnsemblMetazoa"/>
        </authorList>
    </citation>
    <scope>IDENTIFICATION</scope>
    <source>
        <strain evidence="2">MINIMUS1</strain>
    </source>
</reference>
<dbReference type="STRING" id="112268.A0A182VQJ7"/>
<feature type="compositionally biased region" description="Polar residues" evidence="1">
    <location>
        <begin position="443"/>
        <end position="458"/>
    </location>
</feature>
<feature type="compositionally biased region" description="Polar residues" evidence="1">
    <location>
        <begin position="72"/>
        <end position="86"/>
    </location>
</feature>